<name>A0A8S0ULF7_OLEEU</name>
<organism evidence="1 2">
    <name type="scientific">Olea europaea subsp. europaea</name>
    <dbReference type="NCBI Taxonomy" id="158383"/>
    <lineage>
        <taxon>Eukaryota</taxon>
        <taxon>Viridiplantae</taxon>
        <taxon>Streptophyta</taxon>
        <taxon>Embryophyta</taxon>
        <taxon>Tracheophyta</taxon>
        <taxon>Spermatophyta</taxon>
        <taxon>Magnoliopsida</taxon>
        <taxon>eudicotyledons</taxon>
        <taxon>Gunneridae</taxon>
        <taxon>Pentapetalae</taxon>
        <taxon>asterids</taxon>
        <taxon>lamiids</taxon>
        <taxon>Lamiales</taxon>
        <taxon>Oleaceae</taxon>
        <taxon>Oleeae</taxon>
        <taxon>Olea</taxon>
    </lineage>
</organism>
<sequence>METRVWEVYSYCGDELQSGAVAAIRRAGGAGEVLVRAHAVSINPLDPRM</sequence>
<dbReference type="EMBL" id="CACTIH010009046">
    <property type="protein sequence ID" value="CAA3020934.1"/>
    <property type="molecule type" value="Genomic_DNA"/>
</dbReference>
<evidence type="ECO:0000313" key="1">
    <source>
        <dbReference type="EMBL" id="CAA3020934.1"/>
    </source>
</evidence>
<keyword evidence="2" id="KW-1185">Reference proteome</keyword>
<dbReference type="AlphaFoldDB" id="A0A8S0ULF7"/>
<accession>A0A8S0ULF7</accession>
<dbReference type="Gramene" id="OE9A053934T1">
    <property type="protein sequence ID" value="OE9A053934C1"/>
    <property type="gene ID" value="OE9A053934"/>
</dbReference>
<proteinExistence type="predicted"/>
<dbReference type="Proteomes" id="UP000594638">
    <property type="component" value="Unassembled WGS sequence"/>
</dbReference>
<gene>
    <name evidence="1" type="ORF">OLEA9_A053934</name>
</gene>
<protein>
    <submittedName>
        <fullName evidence="1">Uncharacterized protein</fullName>
    </submittedName>
</protein>
<reference evidence="1 2" key="1">
    <citation type="submission" date="2019-12" db="EMBL/GenBank/DDBJ databases">
        <authorList>
            <person name="Alioto T."/>
            <person name="Alioto T."/>
            <person name="Gomez Garrido J."/>
        </authorList>
    </citation>
    <scope>NUCLEOTIDE SEQUENCE [LARGE SCALE GENOMIC DNA]</scope>
</reference>
<evidence type="ECO:0000313" key="2">
    <source>
        <dbReference type="Proteomes" id="UP000594638"/>
    </source>
</evidence>
<comment type="caution">
    <text evidence="1">The sequence shown here is derived from an EMBL/GenBank/DDBJ whole genome shotgun (WGS) entry which is preliminary data.</text>
</comment>